<comment type="caution">
    <text evidence="2">The sequence shown here is derived from an EMBL/GenBank/DDBJ whole genome shotgun (WGS) entry which is preliminary data.</text>
</comment>
<sequence length="90" mass="9762">MEPLSVYDATAAELDLLAVESVSPGQCASALALARAIDSTGNATALSNAARELRMIMETLRAVAPVRAHNDRLDELNQRRAERRKRDQSA</sequence>
<name>A0ABQ7FJ59_9ACTN</name>
<gene>
    <name evidence="2" type="ORF">GCU69_13280</name>
</gene>
<feature type="region of interest" description="Disordered" evidence="1">
    <location>
        <begin position="68"/>
        <end position="90"/>
    </location>
</feature>
<dbReference type="RefSeq" id="WP_156206147.1">
    <property type="nucleotide sequence ID" value="NZ_WHPN01000268.1"/>
</dbReference>
<organism evidence="2 3">
    <name type="scientific">Streptomyces lycii</name>
    <dbReference type="NCBI Taxonomy" id="2654337"/>
    <lineage>
        <taxon>Bacteria</taxon>
        <taxon>Bacillati</taxon>
        <taxon>Actinomycetota</taxon>
        <taxon>Actinomycetes</taxon>
        <taxon>Kitasatosporales</taxon>
        <taxon>Streptomycetaceae</taxon>
        <taxon>Streptomyces</taxon>
    </lineage>
</organism>
<dbReference type="EMBL" id="WHPN01000268">
    <property type="protein sequence ID" value="KAF4408663.1"/>
    <property type="molecule type" value="Genomic_DNA"/>
</dbReference>
<dbReference type="Proteomes" id="UP000621266">
    <property type="component" value="Unassembled WGS sequence"/>
</dbReference>
<keyword evidence="3" id="KW-1185">Reference proteome</keyword>
<evidence type="ECO:0000313" key="2">
    <source>
        <dbReference type="EMBL" id="KAF4408663.1"/>
    </source>
</evidence>
<evidence type="ECO:0000256" key="1">
    <source>
        <dbReference type="SAM" id="MobiDB-lite"/>
    </source>
</evidence>
<proteinExistence type="predicted"/>
<reference evidence="2 3" key="1">
    <citation type="submission" date="2019-10" db="EMBL/GenBank/DDBJ databases">
        <title>Streptomyces tenebrisbrunneis sp.nov., an endogenous actinomycete isolated from of Lycium ruthenicum.</title>
        <authorList>
            <person name="Ma L."/>
        </authorList>
    </citation>
    <scope>NUCLEOTIDE SEQUENCE [LARGE SCALE GENOMIC DNA]</scope>
    <source>
        <strain evidence="2 3">TRM 66187</strain>
    </source>
</reference>
<accession>A0ABQ7FJ59</accession>
<evidence type="ECO:0000313" key="3">
    <source>
        <dbReference type="Proteomes" id="UP000621266"/>
    </source>
</evidence>
<protein>
    <submittedName>
        <fullName evidence="2">Uncharacterized protein</fullName>
    </submittedName>
</protein>